<evidence type="ECO:0000259" key="8">
    <source>
        <dbReference type="PROSITE" id="PS50850"/>
    </source>
</evidence>
<feature type="compositionally biased region" description="Low complexity" evidence="6">
    <location>
        <begin position="7"/>
        <end position="33"/>
    </location>
</feature>
<feature type="transmembrane region" description="Helical" evidence="7">
    <location>
        <begin position="414"/>
        <end position="440"/>
    </location>
</feature>
<gene>
    <name evidence="9" type="ORF">QIS99_28015</name>
</gene>
<feature type="transmembrane region" description="Helical" evidence="7">
    <location>
        <begin position="484"/>
        <end position="505"/>
    </location>
</feature>
<feature type="transmembrane region" description="Helical" evidence="7">
    <location>
        <begin position="328"/>
        <end position="349"/>
    </location>
</feature>
<dbReference type="Proteomes" id="UP001224661">
    <property type="component" value="Unassembled WGS sequence"/>
</dbReference>
<dbReference type="RefSeq" id="WP_282516486.1">
    <property type="nucleotide sequence ID" value="NZ_JASCIR010000036.1"/>
</dbReference>
<evidence type="ECO:0000256" key="3">
    <source>
        <dbReference type="ARBA" id="ARBA00022989"/>
    </source>
</evidence>
<evidence type="ECO:0000256" key="6">
    <source>
        <dbReference type="SAM" id="MobiDB-lite"/>
    </source>
</evidence>
<evidence type="ECO:0000256" key="2">
    <source>
        <dbReference type="ARBA" id="ARBA00022692"/>
    </source>
</evidence>
<dbReference type="InterPro" id="IPR020846">
    <property type="entry name" value="MFS_dom"/>
</dbReference>
<proteinExistence type="predicted"/>
<evidence type="ECO:0000256" key="5">
    <source>
        <dbReference type="ARBA" id="ARBA00023251"/>
    </source>
</evidence>
<feature type="domain" description="Major facilitator superfamily (MFS) profile" evidence="8">
    <location>
        <begin position="44"/>
        <end position="510"/>
    </location>
</feature>
<dbReference type="InterPro" id="IPR036259">
    <property type="entry name" value="MFS_trans_sf"/>
</dbReference>
<feature type="transmembrane region" description="Helical" evidence="7">
    <location>
        <begin position="78"/>
        <end position="98"/>
    </location>
</feature>
<dbReference type="InterPro" id="IPR011701">
    <property type="entry name" value="MFS"/>
</dbReference>
<feature type="transmembrane region" description="Helical" evidence="7">
    <location>
        <begin position="461"/>
        <end position="478"/>
    </location>
</feature>
<name>A0ABT6S1Y3_9ACTN</name>
<feature type="transmembrane region" description="Helical" evidence="7">
    <location>
        <begin position="199"/>
        <end position="216"/>
    </location>
</feature>
<organism evidence="9 10">
    <name type="scientific">Streptomyces solicavernae</name>
    <dbReference type="NCBI Taxonomy" id="3043614"/>
    <lineage>
        <taxon>Bacteria</taxon>
        <taxon>Bacillati</taxon>
        <taxon>Actinomycetota</taxon>
        <taxon>Actinomycetes</taxon>
        <taxon>Kitasatosporales</taxon>
        <taxon>Streptomycetaceae</taxon>
        <taxon>Streptomyces</taxon>
    </lineage>
</organism>
<dbReference type="Gene3D" id="1.20.1250.20">
    <property type="entry name" value="MFS general substrate transporter like domains"/>
    <property type="match status" value="1"/>
</dbReference>
<dbReference type="PANTHER" id="PTHR42718:SF40">
    <property type="entry name" value="METHYLENOMYCIN A RESISTANCE PROTEIN"/>
    <property type="match status" value="1"/>
</dbReference>
<feature type="transmembrane region" description="Helical" evidence="7">
    <location>
        <begin position="355"/>
        <end position="375"/>
    </location>
</feature>
<dbReference type="CDD" id="cd17321">
    <property type="entry name" value="MFS_MMR_MDR_like"/>
    <property type="match status" value="1"/>
</dbReference>
<feature type="region of interest" description="Disordered" evidence="6">
    <location>
        <begin position="1"/>
        <end position="33"/>
    </location>
</feature>
<feature type="transmembrane region" description="Helical" evidence="7">
    <location>
        <begin position="45"/>
        <end position="66"/>
    </location>
</feature>
<keyword evidence="4 7" id="KW-0472">Membrane</keyword>
<keyword evidence="5" id="KW-0046">Antibiotic resistance</keyword>
<keyword evidence="3 7" id="KW-1133">Transmembrane helix</keyword>
<feature type="transmembrane region" description="Helical" evidence="7">
    <location>
        <begin position="277"/>
        <end position="295"/>
    </location>
</feature>
<feature type="transmembrane region" description="Helical" evidence="7">
    <location>
        <begin position="170"/>
        <end position="193"/>
    </location>
</feature>
<evidence type="ECO:0000313" key="9">
    <source>
        <dbReference type="EMBL" id="MDI3390008.1"/>
    </source>
</evidence>
<evidence type="ECO:0000256" key="4">
    <source>
        <dbReference type="ARBA" id="ARBA00023136"/>
    </source>
</evidence>
<accession>A0ABT6S1Y3</accession>
<comment type="subcellular location">
    <subcellularLocation>
        <location evidence="1">Cell membrane</location>
        <topology evidence="1">Multi-pass membrane protein</topology>
    </subcellularLocation>
</comment>
<dbReference type="Gene3D" id="1.20.1720.10">
    <property type="entry name" value="Multidrug resistance protein D"/>
    <property type="match status" value="1"/>
</dbReference>
<evidence type="ECO:0000256" key="1">
    <source>
        <dbReference type="ARBA" id="ARBA00004651"/>
    </source>
</evidence>
<keyword evidence="10" id="KW-1185">Reference proteome</keyword>
<dbReference type="SUPFAM" id="SSF103473">
    <property type="entry name" value="MFS general substrate transporter"/>
    <property type="match status" value="2"/>
</dbReference>
<dbReference type="Pfam" id="PF07690">
    <property type="entry name" value="MFS_1"/>
    <property type="match status" value="2"/>
</dbReference>
<sequence length="514" mass="52208">MTSVEITPGTPRTAQQPAAPAAPAAPETPAAAPGGGRPALALPPLLALSLGYFLVMLDVTVVNVAIPDIRASLDTGTAALQWIVDGYSTVFAGLLLLGGGLADRLGHRRMFLTGLGVFSAASLACGLAATPGALIAGRLAQGAGAALLVPASLALLQATYPDRAVRARAIAIWGAVASVAFGAGPAVGGLLVAGFDWRAVFWLNLPVAALAIWLTLRHIPLSARKSDARESDARKPDGRKPDARRMDPAGQILGIVGLVALAGGLNEAGSQGWTSPLVLSAFAVGVAALTAFALVERTLESREAQGRTRRAPLLPPSLFRSRAFTSTAAIGLLISLGYYGMLFLTTLYFQQERGFSVLATGLALLPSVCMGLIAAPLFSRVAARTGPYVPMAAGLVLGTAGFLGWLLAGPGTSYPVLLFALVATGLGQTMTALAATAAIIESAPASGAGIASAVFNVSRQVGSAVGVALFGTFAATAADFTTGLHLSATLAAAAFACGAVLAWTVRRNVERRDV</sequence>
<dbReference type="PANTHER" id="PTHR42718">
    <property type="entry name" value="MAJOR FACILITATOR SUPERFAMILY MULTIDRUG TRANSPORTER MFSC"/>
    <property type="match status" value="1"/>
</dbReference>
<feature type="transmembrane region" description="Helical" evidence="7">
    <location>
        <begin position="110"/>
        <end position="129"/>
    </location>
</feature>
<feature type="transmembrane region" description="Helical" evidence="7">
    <location>
        <begin position="387"/>
        <end position="408"/>
    </location>
</feature>
<dbReference type="PROSITE" id="PS50850">
    <property type="entry name" value="MFS"/>
    <property type="match status" value="1"/>
</dbReference>
<reference evidence="9 10" key="1">
    <citation type="submission" date="2023-05" db="EMBL/GenBank/DDBJ databases">
        <title>Draft genome sequence of Streptomyces sp. B-S-A8 isolated from a cave soil in Thailand.</title>
        <authorList>
            <person name="Chamroensaksri N."/>
            <person name="Muangham S."/>
        </authorList>
    </citation>
    <scope>NUCLEOTIDE SEQUENCE [LARGE SCALE GENOMIC DNA]</scope>
    <source>
        <strain evidence="9 10">B-S-A8</strain>
    </source>
</reference>
<evidence type="ECO:0000313" key="10">
    <source>
        <dbReference type="Proteomes" id="UP001224661"/>
    </source>
</evidence>
<protein>
    <submittedName>
        <fullName evidence="9">MFS transporter</fullName>
    </submittedName>
</protein>
<dbReference type="EMBL" id="JASCIR010000036">
    <property type="protein sequence ID" value="MDI3390008.1"/>
    <property type="molecule type" value="Genomic_DNA"/>
</dbReference>
<comment type="caution">
    <text evidence="9">The sequence shown here is derived from an EMBL/GenBank/DDBJ whole genome shotgun (WGS) entry which is preliminary data.</text>
</comment>
<evidence type="ECO:0000256" key="7">
    <source>
        <dbReference type="SAM" id="Phobius"/>
    </source>
</evidence>
<keyword evidence="2 7" id="KW-0812">Transmembrane</keyword>